<keyword evidence="3" id="KW-1185">Reference proteome</keyword>
<dbReference type="Proteomes" id="UP001266305">
    <property type="component" value="Unassembled WGS sequence"/>
</dbReference>
<evidence type="ECO:0000313" key="3">
    <source>
        <dbReference type="Proteomes" id="UP001266305"/>
    </source>
</evidence>
<reference evidence="2 3" key="1">
    <citation type="submission" date="2023-05" db="EMBL/GenBank/DDBJ databases">
        <title>B98-5 Cell Line De Novo Hybrid Assembly: An Optical Mapping Approach.</title>
        <authorList>
            <person name="Kananen K."/>
            <person name="Auerbach J.A."/>
            <person name="Kautto E."/>
            <person name="Blachly J.S."/>
        </authorList>
    </citation>
    <scope>NUCLEOTIDE SEQUENCE [LARGE SCALE GENOMIC DNA]</scope>
    <source>
        <strain evidence="2">B95-8</strain>
        <tissue evidence="2">Cell line</tissue>
    </source>
</reference>
<dbReference type="EMBL" id="JASSZA010000006">
    <property type="protein sequence ID" value="KAK2108257.1"/>
    <property type="molecule type" value="Genomic_DNA"/>
</dbReference>
<dbReference type="Pfam" id="PF23227">
    <property type="entry name" value="HEAT_MROH2B_C"/>
    <property type="match status" value="1"/>
</dbReference>
<protein>
    <submittedName>
        <fullName evidence="2">Maestro heat-like repeat-containing protein member 2A</fullName>
    </submittedName>
</protein>
<dbReference type="InterPro" id="IPR045206">
    <property type="entry name" value="Maestro_heat-like_prot"/>
</dbReference>
<comment type="caution">
    <text evidence="2">The sequence shown here is derived from an EMBL/GenBank/DDBJ whole genome shotgun (WGS) entry which is preliminary data.</text>
</comment>
<proteinExistence type="predicted"/>
<organism evidence="2 3">
    <name type="scientific">Saguinus oedipus</name>
    <name type="common">Cotton-top tamarin</name>
    <name type="synonym">Oedipomidas oedipus</name>
    <dbReference type="NCBI Taxonomy" id="9490"/>
    <lineage>
        <taxon>Eukaryota</taxon>
        <taxon>Metazoa</taxon>
        <taxon>Chordata</taxon>
        <taxon>Craniata</taxon>
        <taxon>Vertebrata</taxon>
        <taxon>Euteleostomi</taxon>
        <taxon>Mammalia</taxon>
        <taxon>Eutheria</taxon>
        <taxon>Euarchontoglires</taxon>
        <taxon>Primates</taxon>
        <taxon>Haplorrhini</taxon>
        <taxon>Platyrrhini</taxon>
        <taxon>Cebidae</taxon>
        <taxon>Callitrichinae</taxon>
        <taxon>Saguinus</taxon>
    </lineage>
</organism>
<evidence type="ECO:0000259" key="1">
    <source>
        <dbReference type="Pfam" id="PF23227"/>
    </source>
</evidence>
<feature type="domain" description="Maestro/Maestro-like HEAT-repeats" evidence="1">
    <location>
        <begin position="52"/>
        <end position="115"/>
    </location>
</feature>
<sequence>MTSPPMSRCVIAADKEPALGMTATCPPFQFMSDPVLYQEKLLKPAVVLLEKRATQKEDKALRVLSLHALSNMALGAPMKVKQYRKVLLEKCLVPLREPSVTAEAMDALTKILAEL</sequence>
<dbReference type="PANTHER" id="PTHR23120:SF14">
    <property type="entry name" value="MAESTRO HEAT-LIKE REPEAT-CONTAINING PROTEIN FAMILY MEMBER 2A"/>
    <property type="match status" value="1"/>
</dbReference>
<gene>
    <name evidence="2" type="primary">MROH2A_1</name>
    <name evidence="2" type="ORF">P7K49_013422</name>
</gene>
<name>A0ABQ9VFW0_SAGOE</name>
<dbReference type="PANTHER" id="PTHR23120">
    <property type="entry name" value="MAESTRO-RELATED HEAT DOMAIN-CONTAINING"/>
    <property type="match status" value="1"/>
</dbReference>
<accession>A0ABQ9VFW0</accession>
<evidence type="ECO:0000313" key="2">
    <source>
        <dbReference type="EMBL" id="KAK2108257.1"/>
    </source>
</evidence>
<dbReference type="InterPro" id="IPR055406">
    <property type="entry name" value="HEAT_Maestro"/>
</dbReference>